<name>A0A2K8PCH3_STRLA</name>
<feature type="compositionally biased region" description="Low complexity" evidence="1">
    <location>
        <begin position="82"/>
        <end position="103"/>
    </location>
</feature>
<gene>
    <name evidence="2" type="ORF">SLAV_07205</name>
</gene>
<evidence type="ECO:0000256" key="1">
    <source>
        <dbReference type="SAM" id="MobiDB-lite"/>
    </source>
</evidence>
<dbReference type="Pfam" id="PF19650">
    <property type="entry name" value="DUF6153"/>
    <property type="match status" value="1"/>
</dbReference>
<sequence>MSTRAGRRDGRHGPPARLFLLFALLTGIVAMHGLGPGPLKPASGHTMPAAAPAAHHTAGDRDPAGPCACPDDGGSDGHGLHADPTCAAPGTAGAPVLPAPAAAPGTLPAVAAAAHGTAPGSAVRGRAPPSLSELQLLRI</sequence>
<organism evidence="2 3">
    <name type="scientific">Streptomyces lavendulae subsp. lavendulae</name>
    <dbReference type="NCBI Taxonomy" id="58340"/>
    <lineage>
        <taxon>Bacteria</taxon>
        <taxon>Bacillati</taxon>
        <taxon>Actinomycetota</taxon>
        <taxon>Actinomycetes</taxon>
        <taxon>Kitasatosporales</taxon>
        <taxon>Streptomycetaceae</taxon>
        <taxon>Streptomyces</taxon>
    </lineage>
</organism>
<dbReference type="RefSeq" id="WP_030224635.1">
    <property type="nucleotide sequence ID" value="NZ_CP024985.1"/>
</dbReference>
<feature type="compositionally biased region" description="Low complexity" evidence="1">
    <location>
        <begin position="45"/>
        <end position="56"/>
    </location>
</feature>
<evidence type="ECO:0000313" key="3">
    <source>
        <dbReference type="Proteomes" id="UP000231791"/>
    </source>
</evidence>
<protein>
    <submittedName>
        <fullName evidence="2">Uncharacterized protein</fullName>
    </submittedName>
</protein>
<dbReference type="Proteomes" id="UP000231791">
    <property type="component" value="Chromosome"/>
</dbReference>
<feature type="region of interest" description="Disordered" evidence="1">
    <location>
        <begin position="39"/>
        <end position="103"/>
    </location>
</feature>
<keyword evidence="3" id="KW-1185">Reference proteome</keyword>
<dbReference type="KEGG" id="slx:SLAV_07205"/>
<reference evidence="2 3" key="1">
    <citation type="submission" date="2017-11" db="EMBL/GenBank/DDBJ databases">
        <title>Complete genome sequence of Streptomyces lavendulae subsp. lavendulae CCM 3239 (formerly 'Streptomyces aureofaciens CCM 3239'), the producer of the angucycline-type antibiotic auricin.</title>
        <authorList>
            <person name="Busche T."/>
            <person name="Novakova R."/>
            <person name="Al'Dilaimi A."/>
            <person name="Homerova D."/>
            <person name="Feckova L."/>
            <person name="Rezuchova B."/>
            <person name="Mingyar E."/>
            <person name="Csolleiova D."/>
            <person name="Bekeova C."/>
            <person name="Winkler A."/>
            <person name="Sevcikova B."/>
            <person name="Kalinowski J."/>
            <person name="Kormanec J."/>
            <person name="Ruckert C."/>
        </authorList>
    </citation>
    <scope>NUCLEOTIDE SEQUENCE [LARGE SCALE GENOMIC DNA]</scope>
    <source>
        <strain evidence="2 3">CCM 3239</strain>
    </source>
</reference>
<proteinExistence type="predicted"/>
<evidence type="ECO:0000313" key="2">
    <source>
        <dbReference type="EMBL" id="ATZ23345.1"/>
    </source>
</evidence>
<accession>A0A2K8PCH3</accession>
<dbReference type="InterPro" id="IPR046151">
    <property type="entry name" value="DUF6153"/>
</dbReference>
<dbReference type="AlphaFoldDB" id="A0A2K8PCH3"/>
<dbReference type="EMBL" id="CP024985">
    <property type="protein sequence ID" value="ATZ23345.1"/>
    <property type="molecule type" value="Genomic_DNA"/>
</dbReference>
<dbReference type="GeneID" id="49382549"/>